<sequence length="435" mass="45542">MDPIVIGFISIAVAAGLIFAGMYVAVALALTSFVGAWLIRGEFDIASRLLAQAALDSIASYDLAVIPLFVLMGNLMTISDIGADTFKAANQIFRRITGGLGIATVAANALFAAVTGVTIASCAVFTKVAVPEMLRFGYTPRFATGIVAGSGLLGMLIPPSVLMVVFAIVTEAPIRQIFMAGFIPGLVLATLFAFAIVFMVKFMPEKAGVVRLPVDEELLSTWSVAKALGPIVTLIGATIGGIYAGWFTPTEAAAVGAAGALAFALARGKLSWLSMWRASVDTGHVTAAICLIVIAASMYSRMLAMSGVAAVIGDSLSGAHGFYMTVTFYVLLLLFLGMFLDSISTILLTVPIALPVFLQFDANVVWFGIVTILATEAGMITPPLGIAVFAVKSALGNQTIGIHEIFLGVVPFFLMTVLTVALLVIFPQLVTVVLR</sequence>
<keyword evidence="3 7" id="KW-0997">Cell inner membrane</keyword>
<name>A0A2V3UI16_9HYPH</name>
<keyword evidence="6 7" id="KW-0472">Membrane</keyword>
<comment type="caution">
    <text evidence="9">The sequence shown here is derived from an EMBL/GenBank/DDBJ whole genome shotgun (WGS) entry which is preliminary data.</text>
</comment>
<comment type="caution">
    <text evidence="7">Lacks conserved residue(s) required for the propagation of feature annotation.</text>
</comment>
<keyword evidence="10" id="KW-1185">Reference proteome</keyword>
<proteinExistence type="inferred from homology"/>
<dbReference type="OrthoDB" id="9790209at2"/>
<keyword evidence="5 7" id="KW-1133">Transmembrane helix</keyword>
<dbReference type="PIRSF" id="PIRSF006066">
    <property type="entry name" value="HI0050"/>
    <property type="match status" value="1"/>
</dbReference>
<accession>A0A2V3UI16</accession>
<evidence type="ECO:0000256" key="4">
    <source>
        <dbReference type="ARBA" id="ARBA00022692"/>
    </source>
</evidence>
<feature type="domain" description="TRAP C4-dicarboxylate transport system permease DctM subunit" evidence="8">
    <location>
        <begin position="12"/>
        <end position="429"/>
    </location>
</feature>
<dbReference type="RefSeq" id="WP_110372479.1">
    <property type="nucleotide sequence ID" value="NZ_JAHBRY010000001.1"/>
</dbReference>
<evidence type="ECO:0000256" key="2">
    <source>
        <dbReference type="ARBA" id="ARBA00022475"/>
    </source>
</evidence>
<dbReference type="PANTHER" id="PTHR33362:SF5">
    <property type="entry name" value="C4-DICARBOXYLATE TRAP TRANSPORTER LARGE PERMEASE PROTEIN DCTM"/>
    <property type="match status" value="1"/>
</dbReference>
<dbReference type="Proteomes" id="UP000248021">
    <property type="component" value="Unassembled WGS sequence"/>
</dbReference>
<evidence type="ECO:0000313" key="10">
    <source>
        <dbReference type="Proteomes" id="UP000248021"/>
    </source>
</evidence>
<feature type="transmembrane region" description="Helical" evidence="7">
    <location>
        <begin position="181"/>
        <end position="203"/>
    </location>
</feature>
<dbReference type="InterPro" id="IPR010656">
    <property type="entry name" value="DctM"/>
</dbReference>
<evidence type="ECO:0000256" key="5">
    <source>
        <dbReference type="ARBA" id="ARBA00022989"/>
    </source>
</evidence>
<evidence type="ECO:0000256" key="3">
    <source>
        <dbReference type="ARBA" id="ARBA00022519"/>
    </source>
</evidence>
<dbReference type="GO" id="GO:0022857">
    <property type="term" value="F:transmembrane transporter activity"/>
    <property type="evidence" value="ECO:0007669"/>
    <property type="project" value="UniProtKB-UniRule"/>
</dbReference>
<evidence type="ECO:0000256" key="1">
    <source>
        <dbReference type="ARBA" id="ARBA00004429"/>
    </source>
</evidence>
<feature type="transmembrane region" description="Helical" evidence="7">
    <location>
        <begin position="99"/>
        <end position="130"/>
    </location>
</feature>
<feature type="transmembrane region" description="Helical" evidence="7">
    <location>
        <begin position="405"/>
        <end position="426"/>
    </location>
</feature>
<feature type="transmembrane region" description="Helical" evidence="7">
    <location>
        <begin position="142"/>
        <end position="169"/>
    </location>
</feature>
<feature type="transmembrane region" description="Helical" evidence="7">
    <location>
        <begin position="320"/>
        <end position="340"/>
    </location>
</feature>
<dbReference type="Pfam" id="PF06808">
    <property type="entry name" value="DctM"/>
    <property type="match status" value="1"/>
</dbReference>
<feature type="transmembrane region" description="Helical" evidence="7">
    <location>
        <begin position="352"/>
        <end position="374"/>
    </location>
</feature>
<protein>
    <recommendedName>
        <fullName evidence="7">TRAP transporter large permease protein</fullName>
    </recommendedName>
</protein>
<evidence type="ECO:0000256" key="6">
    <source>
        <dbReference type="ARBA" id="ARBA00023136"/>
    </source>
</evidence>
<comment type="similarity">
    <text evidence="7">Belongs to the TRAP transporter large permease family.</text>
</comment>
<comment type="function">
    <text evidence="7">Part of the tripartite ATP-independent periplasmic (TRAP) transport system.</text>
</comment>
<evidence type="ECO:0000256" key="7">
    <source>
        <dbReference type="RuleBase" id="RU369079"/>
    </source>
</evidence>
<dbReference type="InterPro" id="IPR004681">
    <property type="entry name" value="TRAP_DctM"/>
</dbReference>
<organism evidence="9 10">
    <name type="scientific">Chelatococcus asaccharovorans</name>
    <dbReference type="NCBI Taxonomy" id="28210"/>
    <lineage>
        <taxon>Bacteria</taxon>
        <taxon>Pseudomonadati</taxon>
        <taxon>Pseudomonadota</taxon>
        <taxon>Alphaproteobacteria</taxon>
        <taxon>Hyphomicrobiales</taxon>
        <taxon>Chelatococcaceae</taxon>
        <taxon>Chelatococcus</taxon>
    </lineage>
</organism>
<dbReference type="AlphaFoldDB" id="A0A2V3UI16"/>
<feature type="transmembrane region" description="Helical" evidence="7">
    <location>
        <begin position="252"/>
        <end position="270"/>
    </location>
</feature>
<evidence type="ECO:0000259" key="8">
    <source>
        <dbReference type="Pfam" id="PF06808"/>
    </source>
</evidence>
<dbReference type="NCBIfam" id="TIGR00786">
    <property type="entry name" value="dctM"/>
    <property type="match status" value="1"/>
</dbReference>
<gene>
    <name evidence="9" type="ORF">C7450_101145</name>
</gene>
<keyword evidence="7" id="KW-0813">Transport</keyword>
<keyword evidence="4 7" id="KW-0812">Transmembrane</keyword>
<dbReference type="GO" id="GO:0005886">
    <property type="term" value="C:plasma membrane"/>
    <property type="evidence" value="ECO:0007669"/>
    <property type="project" value="UniProtKB-SubCell"/>
</dbReference>
<feature type="transmembrane region" description="Helical" evidence="7">
    <location>
        <begin position="224"/>
        <end position="246"/>
    </location>
</feature>
<dbReference type="PANTHER" id="PTHR33362">
    <property type="entry name" value="SIALIC ACID TRAP TRANSPORTER PERMEASE PROTEIN SIAT-RELATED"/>
    <property type="match status" value="1"/>
</dbReference>
<dbReference type="EMBL" id="QJJK01000001">
    <property type="protein sequence ID" value="PXW64390.1"/>
    <property type="molecule type" value="Genomic_DNA"/>
</dbReference>
<feature type="transmembrane region" description="Helical" evidence="7">
    <location>
        <begin position="6"/>
        <end position="39"/>
    </location>
</feature>
<reference evidence="9 10" key="1">
    <citation type="submission" date="2018-05" db="EMBL/GenBank/DDBJ databases">
        <title>Genomic Encyclopedia of Type Strains, Phase IV (KMG-IV): sequencing the most valuable type-strain genomes for metagenomic binning, comparative biology and taxonomic classification.</title>
        <authorList>
            <person name="Goeker M."/>
        </authorList>
    </citation>
    <scope>NUCLEOTIDE SEQUENCE [LARGE SCALE GENOMIC DNA]</scope>
    <source>
        <strain evidence="9 10">DSM 6462</strain>
    </source>
</reference>
<comment type="subcellular location">
    <subcellularLocation>
        <location evidence="1 7">Cell inner membrane</location>
        <topology evidence="1 7">Multi-pass membrane protein</topology>
    </subcellularLocation>
</comment>
<evidence type="ECO:0000313" key="9">
    <source>
        <dbReference type="EMBL" id="PXW64390.1"/>
    </source>
</evidence>
<feature type="transmembrane region" description="Helical" evidence="7">
    <location>
        <begin position="60"/>
        <end position="79"/>
    </location>
</feature>
<comment type="subunit">
    <text evidence="7">The complex comprises the extracytoplasmic solute receptor protein and the two transmembrane proteins.</text>
</comment>
<keyword evidence="2" id="KW-1003">Cell membrane</keyword>